<organism evidence="2 3">
    <name type="scientific">Thermomicrobium roseum (strain ATCC 27502 / DSM 5159 / P-2)</name>
    <dbReference type="NCBI Taxonomy" id="309801"/>
    <lineage>
        <taxon>Bacteria</taxon>
        <taxon>Pseudomonadati</taxon>
        <taxon>Thermomicrobiota</taxon>
        <taxon>Thermomicrobia</taxon>
        <taxon>Thermomicrobiales</taxon>
        <taxon>Thermomicrobiaceae</taxon>
        <taxon>Thermomicrobium</taxon>
    </lineage>
</organism>
<protein>
    <submittedName>
        <fullName evidence="2">Uncharacterized protein</fullName>
    </submittedName>
</protein>
<evidence type="ECO:0000256" key="1">
    <source>
        <dbReference type="SAM" id="MobiDB-lite"/>
    </source>
</evidence>
<name>B9L1D0_THERP</name>
<dbReference type="EMBL" id="CP001275">
    <property type="protein sequence ID" value="ACM04710.1"/>
    <property type="molecule type" value="Genomic_DNA"/>
</dbReference>
<keyword evidence="3" id="KW-1185">Reference proteome</keyword>
<accession>B9L1D0</accession>
<feature type="region of interest" description="Disordered" evidence="1">
    <location>
        <begin position="1"/>
        <end position="37"/>
    </location>
</feature>
<sequence length="37" mass="3903">MASKHPERRRTSVSAAIDGIGEAFGVSSRSPCSSDPR</sequence>
<dbReference type="AlphaFoldDB" id="B9L1D0"/>
<reference evidence="2 3" key="1">
    <citation type="journal article" date="2009" name="PLoS ONE">
        <title>Complete genome sequence of the aerobic CO-oxidizing thermophile Thermomicrobium roseum.</title>
        <authorList>
            <person name="Wu D."/>
            <person name="Raymond J."/>
            <person name="Wu M."/>
            <person name="Chatterji S."/>
            <person name="Ren Q."/>
            <person name="Graham J.E."/>
            <person name="Bryant D.A."/>
            <person name="Robb F."/>
            <person name="Colman A."/>
            <person name="Tallon L.J."/>
            <person name="Badger J.H."/>
            <person name="Madupu R."/>
            <person name="Ward N.L."/>
            <person name="Eisen J.A."/>
        </authorList>
    </citation>
    <scope>NUCLEOTIDE SEQUENCE [LARGE SCALE GENOMIC DNA]</scope>
    <source>
        <strain evidence="3">ATCC 27502 / DSM 5159 / P-2</strain>
    </source>
</reference>
<proteinExistence type="predicted"/>
<dbReference type="HOGENOM" id="CLU_3349798_0_0_0"/>
<gene>
    <name evidence="2" type="ordered locus">trd_1188</name>
</gene>
<feature type="compositionally biased region" description="Polar residues" evidence="1">
    <location>
        <begin position="27"/>
        <end position="37"/>
    </location>
</feature>
<evidence type="ECO:0000313" key="3">
    <source>
        <dbReference type="Proteomes" id="UP000000447"/>
    </source>
</evidence>
<dbReference type="KEGG" id="tro:trd_1188"/>
<dbReference type="Proteomes" id="UP000000447">
    <property type="component" value="Chromosome"/>
</dbReference>
<evidence type="ECO:0000313" key="2">
    <source>
        <dbReference type="EMBL" id="ACM04710.1"/>
    </source>
</evidence>